<dbReference type="RefSeq" id="WP_062828028.1">
    <property type="nucleotide sequence ID" value="NZ_BCSX01000015.1"/>
</dbReference>
<sequence length="775" mass="85901">MADRFNGVINMDVRDSTEDWGPFAPPQARDGAPNVLYVVWDDTGIGAWDTFGGLIEMPTLNRIAERGLRYSNWHTTALCSPTRSSLLTGRNAHMNGMACIVEGAGGYPGQSAVIPPESGTVAEVLRDNGYSTYCVGKWHLTPENESNMGGSRRTWPLGRGFERYYGFLGGESNQWFPDLVYDNHTVDQPYLPEDGYHLSKDLVDKSIEFIRDGQQVNPDKPWLMYLAFGANHAPHHSPKEWVDKYHGVFDEGYEVYREKTLDRMKQLGVVPPDTEMAPINPWPAPDVIAEIDLVRPWDELGDDEKKLFTRMAEVYAGFSSYTDYELGRLIDYLEQSGQLDNTVIVVVSDNGASGEGSPNGSVNENKFFNNWPDDLAENLQKLDLLGGPDTYNHYPTGWAVAFNTPYKMFKRYTLEGGIADPLIVSWPAEMSAVGGQFRDQYHHAIDIVPTVYDCVQITPPDAINGVTQYPIQGVSMRYTFDAPDAESTRTTQYYEMLGTRALYHDGWKIVARHGALSGIGNFGSDVWELYHTETDRAEMHDVAADHPDKASEMVGMWFAIAGRNNVFPLDDRTARERLTQERPSASAHRTEFTYYPGTADIPEGVAPNIRNRSFKIRADIDVTADTPAGVIVAQGSRFGGHSLFVKDGLLHYAYNFLGIDETLISGEQALTPGQHSIVAEFVKDTEDPPGVANGTLHLSVDGTEVGSGALRTQPGKFSLAGEGLGVGRDTADPVSKEYPARFELTGLTVDHVTITLEGDHYINEDIEAHAMLVRE</sequence>
<evidence type="ECO:0000313" key="7">
    <source>
        <dbReference type="Proteomes" id="UP000069620"/>
    </source>
</evidence>
<evidence type="ECO:0000256" key="1">
    <source>
        <dbReference type="ARBA" id="ARBA00008779"/>
    </source>
</evidence>
<dbReference type="Pfam" id="PF00884">
    <property type="entry name" value="Sulfatase"/>
    <property type="match status" value="1"/>
</dbReference>
<reference evidence="7" key="1">
    <citation type="journal article" date="2016" name="Genome Announc.">
        <title>Draft Genome Sequences of Five Rapidly Growing Mycobacterium Species, M. thermoresistibile, M. fortuitum subsp. acetamidolyticum, M. canariasense, M. brisbanense, and M. novocastrense.</title>
        <authorList>
            <person name="Katahira K."/>
            <person name="Ogura Y."/>
            <person name="Gotoh Y."/>
            <person name="Hayashi T."/>
        </authorList>
    </citation>
    <scope>NUCLEOTIDE SEQUENCE [LARGE SCALE GENOMIC DNA]</scope>
    <source>
        <strain evidence="7">JCM15654</strain>
    </source>
</reference>
<dbReference type="STRING" id="146020.RMCB_1168"/>
<dbReference type="OrthoDB" id="9777306at2"/>
<evidence type="ECO:0000256" key="2">
    <source>
        <dbReference type="ARBA" id="ARBA00022723"/>
    </source>
</evidence>
<dbReference type="PROSITE" id="PS00523">
    <property type="entry name" value="SULFATASE_1"/>
    <property type="match status" value="1"/>
</dbReference>
<dbReference type="Proteomes" id="UP000069620">
    <property type="component" value="Unassembled WGS sequence"/>
</dbReference>
<name>A0A100VW22_9MYCO</name>
<dbReference type="InterPro" id="IPR050738">
    <property type="entry name" value="Sulfatase"/>
</dbReference>
<evidence type="ECO:0000256" key="4">
    <source>
        <dbReference type="ARBA" id="ARBA00022837"/>
    </source>
</evidence>
<evidence type="ECO:0000256" key="3">
    <source>
        <dbReference type="ARBA" id="ARBA00022801"/>
    </source>
</evidence>
<comment type="similarity">
    <text evidence="1">Belongs to the sulfatase family.</text>
</comment>
<dbReference type="Gene3D" id="3.30.1120.10">
    <property type="match status" value="1"/>
</dbReference>
<dbReference type="PANTHER" id="PTHR42693">
    <property type="entry name" value="ARYLSULFATASE FAMILY MEMBER"/>
    <property type="match status" value="1"/>
</dbReference>
<protein>
    <submittedName>
        <fullName evidence="6">Arylsulfatase</fullName>
    </submittedName>
</protein>
<keyword evidence="2" id="KW-0479">Metal-binding</keyword>
<dbReference type="AlphaFoldDB" id="A0A100VW22"/>
<dbReference type="PROSITE" id="PS00149">
    <property type="entry name" value="SULFATASE_2"/>
    <property type="match status" value="1"/>
</dbReference>
<proteinExistence type="inferred from homology"/>
<comment type="caution">
    <text evidence="6">The sequence shown here is derived from an EMBL/GenBank/DDBJ whole genome shotgun (WGS) entry which is preliminary data.</text>
</comment>
<keyword evidence="7" id="KW-1185">Reference proteome</keyword>
<evidence type="ECO:0000259" key="5">
    <source>
        <dbReference type="Pfam" id="PF00884"/>
    </source>
</evidence>
<reference evidence="7" key="2">
    <citation type="submission" date="2016-02" db="EMBL/GenBank/DDBJ databases">
        <title>Draft genome sequence of five rapidly growing Mycobacterium species.</title>
        <authorList>
            <person name="Katahira K."/>
            <person name="Gotou Y."/>
            <person name="Iida K."/>
            <person name="Ogura Y."/>
            <person name="Hayashi T."/>
        </authorList>
    </citation>
    <scope>NUCLEOTIDE SEQUENCE [LARGE SCALE GENOMIC DNA]</scope>
    <source>
        <strain evidence="7">JCM15654</strain>
    </source>
</reference>
<dbReference type="CDD" id="cd16025">
    <property type="entry name" value="PAS_like"/>
    <property type="match status" value="1"/>
</dbReference>
<dbReference type="GO" id="GO:0046872">
    <property type="term" value="F:metal ion binding"/>
    <property type="evidence" value="ECO:0007669"/>
    <property type="project" value="UniProtKB-KW"/>
</dbReference>
<dbReference type="InterPro" id="IPR000917">
    <property type="entry name" value="Sulfatase_N"/>
</dbReference>
<dbReference type="EMBL" id="BCSX01000015">
    <property type="protein sequence ID" value="GAS87072.1"/>
    <property type="molecule type" value="Genomic_DNA"/>
</dbReference>
<evidence type="ECO:0000313" key="6">
    <source>
        <dbReference type="EMBL" id="GAS87072.1"/>
    </source>
</evidence>
<organism evidence="6 7">
    <name type="scientific">Mycolicibacterium brisbanense</name>
    <dbReference type="NCBI Taxonomy" id="146020"/>
    <lineage>
        <taxon>Bacteria</taxon>
        <taxon>Bacillati</taxon>
        <taxon>Actinomycetota</taxon>
        <taxon>Actinomycetes</taxon>
        <taxon>Mycobacteriales</taxon>
        <taxon>Mycobacteriaceae</taxon>
        <taxon>Mycolicibacterium</taxon>
    </lineage>
</organism>
<feature type="domain" description="Sulfatase N-terminal" evidence="5">
    <location>
        <begin position="33"/>
        <end position="456"/>
    </location>
</feature>
<dbReference type="SUPFAM" id="SSF53649">
    <property type="entry name" value="Alkaline phosphatase-like"/>
    <property type="match status" value="1"/>
</dbReference>
<keyword evidence="3" id="KW-0378">Hydrolase</keyword>
<dbReference type="InterPro" id="IPR017850">
    <property type="entry name" value="Alkaline_phosphatase_core_sf"/>
</dbReference>
<gene>
    <name evidence="6" type="ORF">RMCB_1168</name>
</gene>
<dbReference type="GO" id="GO:0016787">
    <property type="term" value="F:hydrolase activity"/>
    <property type="evidence" value="ECO:0007669"/>
    <property type="project" value="UniProtKB-KW"/>
</dbReference>
<dbReference type="Gene3D" id="3.40.720.10">
    <property type="entry name" value="Alkaline Phosphatase, subunit A"/>
    <property type="match status" value="1"/>
</dbReference>
<accession>A0A100VW22</accession>
<keyword evidence="4" id="KW-0106">Calcium</keyword>
<dbReference type="PANTHER" id="PTHR42693:SF43">
    <property type="entry name" value="BLL2667 PROTEIN"/>
    <property type="match status" value="1"/>
</dbReference>
<dbReference type="InterPro" id="IPR024607">
    <property type="entry name" value="Sulfatase_CS"/>
</dbReference>